<evidence type="ECO:0000256" key="1">
    <source>
        <dbReference type="SAM" id="MobiDB-lite"/>
    </source>
</evidence>
<dbReference type="SUPFAM" id="SSF50998">
    <property type="entry name" value="Quinoprotein alcohol dehydrogenase-like"/>
    <property type="match status" value="1"/>
</dbReference>
<protein>
    <submittedName>
        <fullName evidence="3">Uncharacterized protein</fullName>
    </submittedName>
</protein>
<gene>
    <name evidence="3" type="ORF">EV644_10754</name>
</gene>
<feature type="compositionally biased region" description="Pro residues" evidence="1">
    <location>
        <begin position="71"/>
        <end position="81"/>
    </location>
</feature>
<comment type="caution">
    <text evidence="3">The sequence shown here is derived from an EMBL/GenBank/DDBJ whole genome shotgun (WGS) entry which is preliminary data.</text>
</comment>
<sequence length="413" mass="43231">MGRPNVKHKNGALAVGVAAAAVLAVFSGGALAAQRGPTAGGRGAAPLPAGPSPTASSPKPSATPSSTPSTKPAPKPTPSRPGIPATVTIDLAKLQLGRAPQQPYLEGRVVKGGPGTDHTIPGKQNILQALQFGTQLIALLEVGEGGSELVTVDTNAGRPGFGPLRIPDVASLAGSLDVTEYAFATAPQNPDHTRAKGSAVYWSNGLPLPDEKEFPSRKLERPNDWGSRVLAVVGDTVYFASDTDPNGITSALNEWNSKTGKVTRLRSFKSPFRVDYQGRTGVDQIAGAAQTFCSALREVDNGKQLWRTCEYALNGFTPDGRTVYATPDFRGGGSDPFTAALDAWTGELRRKWAGAQFLHALAEDDDHLLMVADNGEGTKSAIIRCSITTGGCELATPLTKIPRHDLRLLGAQA</sequence>
<feature type="signal peptide" evidence="2">
    <location>
        <begin position="1"/>
        <end position="32"/>
    </location>
</feature>
<dbReference type="EMBL" id="SLWM01000007">
    <property type="protein sequence ID" value="TCO21732.1"/>
    <property type="molecule type" value="Genomic_DNA"/>
</dbReference>
<feature type="compositionally biased region" description="Low complexity" evidence="1">
    <location>
        <begin position="44"/>
        <end position="70"/>
    </location>
</feature>
<dbReference type="InterPro" id="IPR015943">
    <property type="entry name" value="WD40/YVTN_repeat-like_dom_sf"/>
</dbReference>
<keyword evidence="4" id="KW-1185">Reference proteome</keyword>
<proteinExistence type="predicted"/>
<feature type="region of interest" description="Disordered" evidence="1">
    <location>
        <begin position="33"/>
        <end position="84"/>
    </location>
</feature>
<dbReference type="InterPro" id="IPR011047">
    <property type="entry name" value="Quinoprotein_ADH-like_sf"/>
</dbReference>
<reference evidence="3 4" key="1">
    <citation type="journal article" date="2015" name="Stand. Genomic Sci.">
        <title>Genomic Encyclopedia of Bacterial and Archaeal Type Strains, Phase III: the genomes of soil and plant-associated and newly described type strains.</title>
        <authorList>
            <person name="Whitman W.B."/>
            <person name="Woyke T."/>
            <person name="Klenk H.P."/>
            <person name="Zhou Y."/>
            <person name="Lilburn T.G."/>
            <person name="Beck B.J."/>
            <person name="De Vos P."/>
            <person name="Vandamme P."/>
            <person name="Eisen J.A."/>
            <person name="Garrity G."/>
            <person name="Hugenholtz P."/>
            <person name="Kyrpides N.C."/>
        </authorList>
    </citation>
    <scope>NUCLEOTIDE SEQUENCE [LARGE SCALE GENOMIC DNA]</scope>
    <source>
        <strain evidence="3 4">VKM Ac-2538</strain>
    </source>
</reference>
<dbReference type="RefSeq" id="WP_132190301.1">
    <property type="nucleotide sequence ID" value="NZ_SLWM01000007.1"/>
</dbReference>
<organism evidence="3 4">
    <name type="scientific">Kribbella orskensis</name>
    <dbReference type="NCBI Taxonomy" id="2512216"/>
    <lineage>
        <taxon>Bacteria</taxon>
        <taxon>Bacillati</taxon>
        <taxon>Actinomycetota</taxon>
        <taxon>Actinomycetes</taxon>
        <taxon>Propionibacteriales</taxon>
        <taxon>Kribbellaceae</taxon>
        <taxon>Kribbella</taxon>
    </lineage>
</organism>
<keyword evidence="2" id="KW-0732">Signal</keyword>
<evidence type="ECO:0000313" key="3">
    <source>
        <dbReference type="EMBL" id="TCO21732.1"/>
    </source>
</evidence>
<name>A0ABY2BL37_9ACTN</name>
<evidence type="ECO:0000313" key="4">
    <source>
        <dbReference type="Proteomes" id="UP000295818"/>
    </source>
</evidence>
<accession>A0ABY2BL37</accession>
<feature type="chain" id="PRO_5046918000" evidence="2">
    <location>
        <begin position="33"/>
        <end position="413"/>
    </location>
</feature>
<evidence type="ECO:0000256" key="2">
    <source>
        <dbReference type="SAM" id="SignalP"/>
    </source>
</evidence>
<dbReference type="Proteomes" id="UP000295818">
    <property type="component" value="Unassembled WGS sequence"/>
</dbReference>
<dbReference type="Gene3D" id="2.130.10.10">
    <property type="entry name" value="YVTN repeat-like/Quinoprotein amine dehydrogenase"/>
    <property type="match status" value="1"/>
</dbReference>